<dbReference type="AlphaFoldDB" id="A0A6J4SFJ0"/>
<sequence>CLKCSSNAKRSSVPSSPLASCCRMRSSQACSSPWSSTSSVPKRARCPSSAAAPSTSSCTTRATCSAFPAT</sequence>
<gene>
    <name evidence="2" type="ORF">AVDCRST_MAG45-722</name>
</gene>
<name>A0A6J4SFJ0_9ACTN</name>
<feature type="region of interest" description="Disordered" evidence="1">
    <location>
        <begin position="28"/>
        <end position="70"/>
    </location>
</feature>
<protein>
    <submittedName>
        <fullName evidence="2">Uncharacterized protein</fullName>
    </submittedName>
</protein>
<feature type="non-terminal residue" evidence="2">
    <location>
        <position position="1"/>
    </location>
</feature>
<feature type="non-terminal residue" evidence="2">
    <location>
        <position position="70"/>
    </location>
</feature>
<feature type="compositionally biased region" description="Low complexity" evidence="1">
    <location>
        <begin position="28"/>
        <end position="39"/>
    </location>
</feature>
<feature type="compositionally biased region" description="Low complexity" evidence="1">
    <location>
        <begin position="46"/>
        <end position="70"/>
    </location>
</feature>
<accession>A0A6J4SFJ0</accession>
<organism evidence="2">
    <name type="scientific">uncultured Solirubrobacterales bacterium</name>
    <dbReference type="NCBI Taxonomy" id="768556"/>
    <lineage>
        <taxon>Bacteria</taxon>
        <taxon>Bacillati</taxon>
        <taxon>Actinomycetota</taxon>
        <taxon>Thermoleophilia</taxon>
        <taxon>Solirubrobacterales</taxon>
        <taxon>environmental samples</taxon>
    </lineage>
</organism>
<evidence type="ECO:0000313" key="2">
    <source>
        <dbReference type="EMBL" id="CAA9490501.1"/>
    </source>
</evidence>
<evidence type="ECO:0000256" key="1">
    <source>
        <dbReference type="SAM" id="MobiDB-lite"/>
    </source>
</evidence>
<dbReference type="EMBL" id="CADCVU010000064">
    <property type="protein sequence ID" value="CAA9490501.1"/>
    <property type="molecule type" value="Genomic_DNA"/>
</dbReference>
<reference evidence="2" key="1">
    <citation type="submission" date="2020-02" db="EMBL/GenBank/DDBJ databases">
        <authorList>
            <person name="Meier V. D."/>
        </authorList>
    </citation>
    <scope>NUCLEOTIDE SEQUENCE</scope>
    <source>
        <strain evidence="2">AVDCRST_MAG45</strain>
    </source>
</reference>
<proteinExistence type="predicted"/>